<evidence type="ECO:0000256" key="1">
    <source>
        <dbReference type="ARBA" id="ARBA00004141"/>
    </source>
</evidence>
<dbReference type="Proteomes" id="UP001139971">
    <property type="component" value="Unassembled WGS sequence"/>
</dbReference>
<accession>A0A9X3YQN2</accession>
<dbReference type="RefSeq" id="WP_263544205.1">
    <property type="nucleotide sequence ID" value="NZ_JAOVZO020000020.1"/>
</dbReference>
<keyword evidence="8 10" id="KW-0472">Membrane</keyword>
<dbReference type="GO" id="GO:0016020">
    <property type="term" value="C:membrane"/>
    <property type="evidence" value="ECO:0007669"/>
    <property type="project" value="UniProtKB-SubCell"/>
</dbReference>
<evidence type="ECO:0000313" key="12">
    <source>
        <dbReference type="EMBL" id="MDC8015188.1"/>
    </source>
</evidence>
<dbReference type="GO" id="GO:0015297">
    <property type="term" value="F:antiporter activity"/>
    <property type="evidence" value="ECO:0007669"/>
    <property type="project" value="UniProtKB-KW"/>
</dbReference>
<dbReference type="GO" id="GO:1902600">
    <property type="term" value="P:proton transmembrane transport"/>
    <property type="evidence" value="ECO:0007669"/>
    <property type="project" value="InterPro"/>
</dbReference>
<dbReference type="AlphaFoldDB" id="A0A9X3YQN2"/>
<protein>
    <submittedName>
        <fullName evidence="12">Cation:proton antiporter</fullName>
    </submittedName>
</protein>
<dbReference type="Pfam" id="PF00999">
    <property type="entry name" value="Na_H_Exchanger"/>
    <property type="match status" value="1"/>
</dbReference>
<evidence type="ECO:0000256" key="9">
    <source>
        <dbReference type="ARBA" id="ARBA00023201"/>
    </source>
</evidence>
<evidence type="ECO:0000256" key="2">
    <source>
        <dbReference type="ARBA" id="ARBA00022448"/>
    </source>
</evidence>
<evidence type="ECO:0000259" key="11">
    <source>
        <dbReference type="Pfam" id="PF00999"/>
    </source>
</evidence>
<evidence type="ECO:0000256" key="8">
    <source>
        <dbReference type="ARBA" id="ARBA00023136"/>
    </source>
</evidence>
<evidence type="ECO:0000256" key="10">
    <source>
        <dbReference type="SAM" id="Phobius"/>
    </source>
</evidence>
<feature type="transmembrane region" description="Helical" evidence="10">
    <location>
        <begin position="213"/>
        <end position="234"/>
    </location>
</feature>
<feature type="transmembrane region" description="Helical" evidence="10">
    <location>
        <begin position="149"/>
        <end position="173"/>
    </location>
</feature>
<feature type="transmembrane region" description="Helical" evidence="10">
    <location>
        <begin position="179"/>
        <end position="201"/>
    </location>
</feature>
<evidence type="ECO:0000256" key="3">
    <source>
        <dbReference type="ARBA" id="ARBA00022449"/>
    </source>
</evidence>
<feature type="transmembrane region" description="Helical" evidence="10">
    <location>
        <begin position="296"/>
        <end position="321"/>
    </location>
</feature>
<feature type="transmembrane region" description="Helical" evidence="10">
    <location>
        <begin position="59"/>
        <end position="76"/>
    </location>
</feature>
<evidence type="ECO:0000256" key="6">
    <source>
        <dbReference type="ARBA" id="ARBA00023053"/>
    </source>
</evidence>
<dbReference type="PANTHER" id="PTHR43562:SF3">
    <property type="entry name" value="SODIUM ION_PROTON EXCHANGER (EUROFUNG)"/>
    <property type="match status" value="1"/>
</dbReference>
<feature type="domain" description="Cation/H+ exchanger transmembrane" evidence="11">
    <location>
        <begin position="18"/>
        <end position="381"/>
    </location>
</feature>
<reference evidence="12" key="1">
    <citation type="submission" date="2023-02" db="EMBL/GenBank/DDBJ databases">
        <title>Tahibacter soli sp. nov. isolated from soil.</title>
        <authorList>
            <person name="Baek J.H."/>
            <person name="Lee J.K."/>
            <person name="Choi D.G."/>
            <person name="Jeon C.O."/>
        </authorList>
    </citation>
    <scope>NUCLEOTIDE SEQUENCE</scope>
    <source>
        <strain evidence="12">BL</strain>
    </source>
</reference>
<evidence type="ECO:0000256" key="4">
    <source>
        <dbReference type="ARBA" id="ARBA00022692"/>
    </source>
</evidence>
<comment type="subcellular location">
    <subcellularLocation>
        <location evidence="1">Membrane</location>
        <topology evidence="1">Multi-pass membrane protein</topology>
    </subcellularLocation>
</comment>
<comment type="caution">
    <text evidence="12">The sequence shown here is derived from an EMBL/GenBank/DDBJ whole genome shotgun (WGS) entry which is preliminary data.</text>
</comment>
<dbReference type="InterPro" id="IPR038770">
    <property type="entry name" value="Na+/solute_symporter_sf"/>
</dbReference>
<organism evidence="12 13">
    <name type="scientific">Tahibacter soli</name>
    <dbReference type="NCBI Taxonomy" id="2983605"/>
    <lineage>
        <taxon>Bacteria</taxon>
        <taxon>Pseudomonadati</taxon>
        <taxon>Pseudomonadota</taxon>
        <taxon>Gammaproteobacteria</taxon>
        <taxon>Lysobacterales</taxon>
        <taxon>Rhodanobacteraceae</taxon>
        <taxon>Tahibacter</taxon>
    </lineage>
</organism>
<keyword evidence="7" id="KW-0406">Ion transport</keyword>
<dbReference type="InterPro" id="IPR006153">
    <property type="entry name" value="Cation/H_exchanger_TM"/>
</dbReference>
<name>A0A9X3YQN2_9GAMM</name>
<evidence type="ECO:0000256" key="7">
    <source>
        <dbReference type="ARBA" id="ARBA00023065"/>
    </source>
</evidence>
<evidence type="ECO:0000313" key="13">
    <source>
        <dbReference type="Proteomes" id="UP001139971"/>
    </source>
</evidence>
<keyword evidence="6" id="KW-0915">Sodium</keyword>
<gene>
    <name evidence="12" type="ORF">OD750_021815</name>
</gene>
<proteinExistence type="predicted"/>
<dbReference type="EMBL" id="JAOVZO020000020">
    <property type="protein sequence ID" value="MDC8015188.1"/>
    <property type="molecule type" value="Genomic_DNA"/>
</dbReference>
<feature type="transmembrane region" description="Helical" evidence="10">
    <location>
        <begin position="359"/>
        <end position="380"/>
    </location>
</feature>
<evidence type="ECO:0000256" key="5">
    <source>
        <dbReference type="ARBA" id="ARBA00022989"/>
    </source>
</evidence>
<keyword evidence="13" id="KW-1185">Reference proteome</keyword>
<dbReference type="GO" id="GO:0006814">
    <property type="term" value="P:sodium ion transport"/>
    <property type="evidence" value="ECO:0007669"/>
    <property type="project" value="UniProtKB-KW"/>
</dbReference>
<keyword evidence="5 10" id="KW-1133">Transmembrane helix</keyword>
<keyword evidence="9" id="KW-0739">Sodium transport</keyword>
<keyword evidence="4 10" id="KW-0812">Transmembrane</keyword>
<feature type="transmembrane region" description="Helical" evidence="10">
    <location>
        <begin position="333"/>
        <end position="353"/>
    </location>
</feature>
<sequence>MHHASDILLSLFIIFVAAQLGAELAQRLKLPGVVGEIAAGCIVGPSVLGWVVPNEPLEVLAEIGVVLLLFSVGLETRLDDLKRVGRSAFLVGVLGVIIPFVMGSAWAHLSGFPWNKSLFIAAAFVATSAGITARVLQELGALQRVESRVILGAAVIDDILAMLLLGVVVALQAGDSVNIGSLAVVLVEAVGFLLVIGWVGTRVMRRKSHWLEGPVNPLSPLTIVLALCLGLAFLSTKFGLAAIIGAFLAGMIASETTQRESLEHQTQPLLALLTPFFFVITGSKIDLAQLANADALIMLIVVTLIAIVSKLAGGFLGALSLGRRGATIVGVGMVPRGEVGVVIASLGLTAGVFTDKTYAVIVAMSLLTAMVTPPVLAALLRQKDGPVP</sequence>
<keyword evidence="3" id="KW-0050">Antiport</keyword>
<keyword evidence="2" id="KW-0813">Transport</keyword>
<dbReference type="Gene3D" id="1.20.1530.20">
    <property type="match status" value="1"/>
</dbReference>
<feature type="transmembrane region" description="Helical" evidence="10">
    <location>
        <begin position="118"/>
        <end position="137"/>
    </location>
</feature>
<dbReference type="PANTHER" id="PTHR43562">
    <property type="entry name" value="NAPA-TYPE SODIUM/HYDROGEN ANTIPORTER"/>
    <property type="match status" value="1"/>
</dbReference>
<feature type="transmembrane region" description="Helical" evidence="10">
    <location>
        <begin position="88"/>
        <end position="106"/>
    </location>
</feature>